<gene>
    <name evidence="1" type="ORF">LEP1GSC178_0008</name>
</gene>
<organism evidence="1 2">
    <name type="scientific">Leptospira licerasiae str. MMD4847</name>
    <dbReference type="NCBI Taxonomy" id="1049971"/>
    <lineage>
        <taxon>Bacteria</taxon>
        <taxon>Pseudomonadati</taxon>
        <taxon>Spirochaetota</taxon>
        <taxon>Spirochaetia</taxon>
        <taxon>Leptospirales</taxon>
        <taxon>Leptospiraceae</taxon>
        <taxon>Leptospira</taxon>
    </lineage>
</organism>
<evidence type="ECO:0000313" key="1">
    <source>
        <dbReference type="EMBL" id="EJZ42310.1"/>
    </source>
</evidence>
<dbReference type="Proteomes" id="UP000018720">
    <property type="component" value="Unassembled WGS sequence"/>
</dbReference>
<accession>A0ABP2RCZ9</accession>
<dbReference type="RefSeq" id="WP_008591870.1">
    <property type="nucleotide sequence ID" value="NZ_AHOM02000005.1"/>
</dbReference>
<sequence>MGTRDVEFLGRGYVRPGARGAFRTASPPSGSSPDFNTLILIGQSDNGYDANDSNLEYSKRVMEFGSTEESRSLLSSGDIADAIENAFSPSRDSRFSSGPILIKAICVNPNVAAEAEVEATGYKVKAVIPGPKGNQIRFRISGGGTIIQIGDANNIQTSTALESRELEIEYSGDAASAGLLFDGTNFSVTLPTGTGASTDGSTSFSANIKDYTTLFALSEYINSKLGFTCRILSQPDRKTNTLDHIIASDSLEIKGSPKVLHSLLTQQERYFRGQGLAEIVAGPIRKPLADMVSFKYLSGGATGVPSVTNWLDAIDLVFDTEVAKGFYINVCTDLEVVRLYLADKLARSNSPEGSDERFGGAGLDTTKTVDERIDDIKNTNSEFLTLGFSPVMTRMADRITDKTYSGWMIAVIHNAIKAAANIRETPTNKDLNIKDSPEKLTKPQIGKVIRAGGLIVTRKANNGPFRIEFALTSYQAENLILNQTSTVCTALAIVKDLREWLDSTLVGEVPTDPSAIGSNLTDADIRTALVQRFRYVYIASRGWLTRNIYNSAPAFDENFTIRADGDVRYFIFPDGTIVSPLNFLFFLLGLDVVRGTSTSSQ</sequence>
<evidence type="ECO:0008006" key="3">
    <source>
        <dbReference type="Google" id="ProtNLM"/>
    </source>
</evidence>
<protein>
    <recommendedName>
        <fullName evidence="3">Phage tail protein</fullName>
    </recommendedName>
</protein>
<keyword evidence="2" id="KW-1185">Reference proteome</keyword>
<proteinExistence type="predicted"/>
<evidence type="ECO:0000313" key="2">
    <source>
        <dbReference type="Proteomes" id="UP000018720"/>
    </source>
</evidence>
<name>A0ABP2RCZ9_9LEPT</name>
<dbReference type="EMBL" id="AHOM02000005">
    <property type="protein sequence ID" value="EJZ42310.1"/>
    <property type="molecule type" value="Genomic_DNA"/>
</dbReference>
<comment type="caution">
    <text evidence="1">The sequence shown here is derived from an EMBL/GenBank/DDBJ whole genome shotgun (WGS) entry which is preliminary data.</text>
</comment>
<reference evidence="1 2" key="1">
    <citation type="submission" date="2012-08" db="EMBL/GenBank/DDBJ databases">
        <authorList>
            <person name="Harkins D.M."/>
            <person name="Durkin A.S."/>
            <person name="Selengut J.D."/>
            <person name="Sanka R."/>
            <person name="DePew J."/>
            <person name="Purushe J."/>
            <person name="Matthias M.A."/>
            <person name="Vinetz J.M."/>
            <person name="Sutton G.G."/>
            <person name="Nelson W.C."/>
            <person name="Fouts D.E."/>
        </authorList>
    </citation>
    <scope>NUCLEOTIDE SEQUENCE [LARGE SCALE GENOMIC DNA]</scope>
    <source>
        <strain evidence="1 2">MMD4847</strain>
    </source>
</reference>